<organism evidence="5 6">
    <name type="scientific">Acaromyces ingoldii</name>
    <dbReference type="NCBI Taxonomy" id="215250"/>
    <lineage>
        <taxon>Eukaryota</taxon>
        <taxon>Fungi</taxon>
        <taxon>Dikarya</taxon>
        <taxon>Basidiomycota</taxon>
        <taxon>Ustilaginomycotina</taxon>
        <taxon>Exobasidiomycetes</taxon>
        <taxon>Exobasidiales</taxon>
        <taxon>Cryptobasidiaceae</taxon>
        <taxon>Acaromyces</taxon>
    </lineage>
</organism>
<dbReference type="Pfam" id="PF00172">
    <property type="entry name" value="Zn_clus"/>
    <property type="match status" value="1"/>
</dbReference>
<keyword evidence="2" id="KW-0539">Nucleus</keyword>
<dbReference type="OrthoDB" id="2123952at2759"/>
<name>A0A316YGN0_9BASI</name>
<accession>A0A316YGN0</accession>
<evidence type="ECO:0000313" key="6">
    <source>
        <dbReference type="Proteomes" id="UP000245768"/>
    </source>
</evidence>
<dbReference type="AlphaFoldDB" id="A0A316YGN0"/>
<evidence type="ECO:0000259" key="4">
    <source>
        <dbReference type="PROSITE" id="PS50048"/>
    </source>
</evidence>
<dbReference type="EMBL" id="KZ819638">
    <property type="protein sequence ID" value="PWN88322.1"/>
    <property type="molecule type" value="Genomic_DNA"/>
</dbReference>
<dbReference type="CDD" id="cd12148">
    <property type="entry name" value="fungal_TF_MHR"/>
    <property type="match status" value="1"/>
</dbReference>
<dbReference type="PROSITE" id="PS50048">
    <property type="entry name" value="ZN2_CY6_FUNGAL_2"/>
    <property type="match status" value="1"/>
</dbReference>
<evidence type="ECO:0000313" key="5">
    <source>
        <dbReference type="EMBL" id="PWN88322.1"/>
    </source>
</evidence>
<dbReference type="InterPro" id="IPR001138">
    <property type="entry name" value="Zn2Cys6_DnaBD"/>
</dbReference>
<evidence type="ECO:0000256" key="1">
    <source>
        <dbReference type="ARBA" id="ARBA00004123"/>
    </source>
</evidence>
<dbReference type="GO" id="GO:0008270">
    <property type="term" value="F:zinc ion binding"/>
    <property type="evidence" value="ECO:0007669"/>
    <property type="project" value="InterPro"/>
</dbReference>
<keyword evidence="6" id="KW-1185">Reference proteome</keyword>
<dbReference type="PANTHER" id="PTHR31001:SF90">
    <property type="entry name" value="CENTROMERE DNA-BINDING PROTEIN COMPLEX CBF3 SUBUNIT B"/>
    <property type="match status" value="1"/>
</dbReference>
<comment type="subcellular location">
    <subcellularLocation>
        <location evidence="1">Nucleus</location>
    </subcellularLocation>
</comment>
<dbReference type="InterPro" id="IPR036864">
    <property type="entry name" value="Zn2-C6_fun-type_DNA-bd_sf"/>
</dbReference>
<dbReference type="InterPro" id="IPR050613">
    <property type="entry name" value="Sec_Metabolite_Reg"/>
</dbReference>
<dbReference type="RefSeq" id="XP_025375520.1">
    <property type="nucleotide sequence ID" value="XM_025518149.1"/>
</dbReference>
<dbReference type="Gene3D" id="4.10.240.10">
    <property type="entry name" value="Zn(2)-C6 fungal-type DNA-binding domain"/>
    <property type="match status" value="1"/>
</dbReference>
<evidence type="ECO:0000256" key="2">
    <source>
        <dbReference type="ARBA" id="ARBA00023242"/>
    </source>
</evidence>
<feature type="region of interest" description="Disordered" evidence="3">
    <location>
        <begin position="58"/>
        <end position="84"/>
    </location>
</feature>
<dbReference type="GO" id="GO:0000981">
    <property type="term" value="F:DNA-binding transcription factor activity, RNA polymerase II-specific"/>
    <property type="evidence" value="ECO:0007669"/>
    <property type="project" value="InterPro"/>
</dbReference>
<dbReference type="GO" id="GO:0005634">
    <property type="term" value="C:nucleus"/>
    <property type="evidence" value="ECO:0007669"/>
    <property type="project" value="UniProtKB-SubCell"/>
</dbReference>
<dbReference type="CDD" id="cd00067">
    <property type="entry name" value="GAL4"/>
    <property type="match status" value="1"/>
</dbReference>
<dbReference type="Proteomes" id="UP000245768">
    <property type="component" value="Unassembled WGS sequence"/>
</dbReference>
<dbReference type="SMART" id="SM00066">
    <property type="entry name" value="GAL4"/>
    <property type="match status" value="1"/>
</dbReference>
<gene>
    <name evidence="5" type="ORF">FA10DRAFT_160301</name>
</gene>
<dbReference type="SUPFAM" id="SSF57701">
    <property type="entry name" value="Zn2/Cys6 DNA-binding domain"/>
    <property type="match status" value="1"/>
</dbReference>
<sequence>MTPPADPSPPAAKRRKKRLPISCLECRTRKERCDRNVPGCANCRKRNVDCRWGDERDENVASSSSYGSPAATTTPRSVARKAQTEASPTVSAVVASAANTNSSNAIEGSLQGIESYASGGRFDLSLSSLSASEQASRRRKLALNIASRLPSKELTHELAERHLDLSHHAFYCIDMQDFFLAVDELWPALEALRGPAPSSSSTERFRPIRFDVLACLLMVLAASAQEMPRTYLIGLGLVSTSEQVSSTISTWLEDGLDCIDLCQRQAELTMTALQAICVFELWLADRVPVYRQTSLLDLAARSAARLGLDRLSNDERDRLAWKQPSFGRPQSSQSGPLSWGAARFFAKDAHSREIGRAVWYIVSMLLSVTVTFYYWNPRSAVDSMPPGQLISLQDEAAYNVRE</sequence>
<dbReference type="PANTHER" id="PTHR31001">
    <property type="entry name" value="UNCHARACTERIZED TRANSCRIPTIONAL REGULATORY PROTEIN"/>
    <property type="match status" value="1"/>
</dbReference>
<dbReference type="InParanoid" id="A0A316YGN0"/>
<dbReference type="PROSITE" id="PS00463">
    <property type="entry name" value="ZN2_CY6_FUNGAL_1"/>
    <property type="match status" value="1"/>
</dbReference>
<protein>
    <recommendedName>
        <fullName evidence="4">Zn(2)-C6 fungal-type domain-containing protein</fullName>
    </recommendedName>
</protein>
<reference evidence="5 6" key="1">
    <citation type="journal article" date="2018" name="Mol. Biol. Evol.">
        <title>Broad Genomic Sampling Reveals a Smut Pathogenic Ancestry of the Fungal Clade Ustilaginomycotina.</title>
        <authorList>
            <person name="Kijpornyongpan T."/>
            <person name="Mondo S.J."/>
            <person name="Barry K."/>
            <person name="Sandor L."/>
            <person name="Lee J."/>
            <person name="Lipzen A."/>
            <person name="Pangilinan J."/>
            <person name="LaButti K."/>
            <person name="Hainaut M."/>
            <person name="Henrissat B."/>
            <person name="Grigoriev I.V."/>
            <person name="Spatafora J.W."/>
            <person name="Aime M.C."/>
        </authorList>
    </citation>
    <scope>NUCLEOTIDE SEQUENCE [LARGE SCALE GENOMIC DNA]</scope>
    <source>
        <strain evidence="5 6">MCA 4198</strain>
    </source>
</reference>
<proteinExistence type="predicted"/>
<feature type="domain" description="Zn(2)-C6 fungal-type" evidence="4">
    <location>
        <begin position="22"/>
        <end position="52"/>
    </location>
</feature>
<dbReference type="GeneID" id="37040065"/>
<evidence type="ECO:0000256" key="3">
    <source>
        <dbReference type="SAM" id="MobiDB-lite"/>
    </source>
</evidence>
<feature type="compositionally biased region" description="Polar residues" evidence="3">
    <location>
        <begin position="60"/>
        <end position="76"/>
    </location>
</feature>